<dbReference type="AlphaFoldDB" id="A0ABD3PKH5"/>
<evidence type="ECO:0000313" key="2">
    <source>
        <dbReference type="EMBL" id="KAL3788291.1"/>
    </source>
</evidence>
<comment type="caution">
    <text evidence="2">The sequence shown here is derived from an EMBL/GenBank/DDBJ whole genome shotgun (WGS) entry which is preliminary data.</text>
</comment>
<gene>
    <name evidence="2" type="ORF">HJC23_002865</name>
</gene>
<name>A0ABD3PKH5_9STRA</name>
<dbReference type="EMBL" id="JABMIG020000158">
    <property type="protein sequence ID" value="KAL3788291.1"/>
    <property type="molecule type" value="Genomic_DNA"/>
</dbReference>
<feature type="chain" id="PRO_5044787852" description="Tocopherol cyclase" evidence="1">
    <location>
        <begin position="22"/>
        <end position="680"/>
    </location>
</feature>
<dbReference type="SUPFAM" id="SSF159245">
    <property type="entry name" value="AttH-like"/>
    <property type="match status" value="1"/>
</dbReference>
<organism evidence="2 3">
    <name type="scientific">Cyclotella cryptica</name>
    <dbReference type="NCBI Taxonomy" id="29204"/>
    <lineage>
        <taxon>Eukaryota</taxon>
        <taxon>Sar</taxon>
        <taxon>Stramenopiles</taxon>
        <taxon>Ochrophyta</taxon>
        <taxon>Bacillariophyta</taxon>
        <taxon>Coscinodiscophyceae</taxon>
        <taxon>Thalassiosirophycidae</taxon>
        <taxon>Stephanodiscales</taxon>
        <taxon>Stephanodiscaceae</taxon>
        <taxon>Cyclotella</taxon>
    </lineage>
</organism>
<dbReference type="Pfam" id="PF14249">
    <property type="entry name" value="Tocopherol_cycl"/>
    <property type="match status" value="1"/>
</dbReference>
<keyword evidence="1" id="KW-0732">Signal</keyword>
<accession>A0ABD3PKH5</accession>
<evidence type="ECO:0000256" key="1">
    <source>
        <dbReference type="SAM" id="SignalP"/>
    </source>
</evidence>
<evidence type="ECO:0008006" key="4">
    <source>
        <dbReference type="Google" id="ProtNLM"/>
    </source>
</evidence>
<feature type="signal peptide" evidence="1">
    <location>
        <begin position="1"/>
        <end position="21"/>
    </location>
</feature>
<keyword evidence="3" id="KW-1185">Reference proteome</keyword>
<dbReference type="Proteomes" id="UP001516023">
    <property type="component" value="Unassembled WGS sequence"/>
</dbReference>
<reference evidence="2 3" key="1">
    <citation type="journal article" date="2020" name="G3 (Bethesda)">
        <title>Improved Reference Genome for Cyclotella cryptica CCMP332, a Model for Cell Wall Morphogenesis, Salinity Adaptation, and Lipid Production in Diatoms (Bacillariophyta).</title>
        <authorList>
            <person name="Roberts W.R."/>
            <person name="Downey K.M."/>
            <person name="Ruck E.C."/>
            <person name="Traller J.C."/>
            <person name="Alverson A.J."/>
        </authorList>
    </citation>
    <scope>NUCLEOTIDE SEQUENCE [LARGE SCALE GENOMIC DNA]</scope>
    <source>
        <strain evidence="2 3">CCMP332</strain>
    </source>
</reference>
<dbReference type="PANTHER" id="PTHR35309:SF4">
    <property type="entry name" value="TOCOPHEROL CYCLASE"/>
    <property type="match status" value="1"/>
</dbReference>
<dbReference type="InterPro" id="IPR025893">
    <property type="entry name" value="Tocopherol_cyclase"/>
</dbReference>
<protein>
    <recommendedName>
        <fullName evidence="4">Tocopherol cyclase</fullName>
    </recommendedName>
</protein>
<proteinExistence type="predicted"/>
<dbReference type="PANTHER" id="PTHR35309">
    <property type="match status" value="1"/>
</dbReference>
<evidence type="ECO:0000313" key="3">
    <source>
        <dbReference type="Proteomes" id="UP001516023"/>
    </source>
</evidence>
<sequence>MKMRRGLCLRQIAFISICCTSLPFFPPLCRTTSSFVPPTTSRAYVTCNKVSKSHGGRHVLETTTSSKANHYQIINHDNQIDGACEVPISRAVFVSPAYPLDENGRPADVPRNRKLLSVSTPNQYSPAPGNRTEANMPNNINAKINLQTPHSGRKFRPTHPSATKQSSKFRSWCKSTFVSPFISNRRFTEGWYYRLTLPQYNESFVFIFSIEDAGRFIRSAERNEAPNMETRGKSPLSRIRKMFRSLKRKKVKSPLTLACMQLLGPQDTYLVQSHNDDTKFWGWKHTQGLGCTFEWKENRANDCEVAAMSPQEWREKVQSGFQVLPFHFQGRLDGHDGTMGGVKSNQGIRGAAEYDMTIRPVAGWGNYPPLLTGMDGVTSTSAEYGGEYYRQYSTAGWLASYPVFEPHWQITMAHARATGTLNWNGTLYEFNDAPFYAEKNWGGAFPTKWYWAQCNSFENYPDLAFTAGGGIRQLPFSFLPGKKTETLGMIGIHYNGTFYEIVPWTGEMEWKVRPWGRWEFRGRCTDKSGMQFEAEVVAFTEEDVPGVLLRAPTKDEGMQYFCRDSGFGHVTLSLWMLEWDEVVGDYVRKRDKQPIIDRARSNQCAVEVSRRRSLVGCLVCIFQDVVTFEVDGSAAVQNKKHSKTDGLKMPVHCLAAQLNDYSQSSMSFYGMLEMVTTGSD</sequence>